<proteinExistence type="inferred from homology"/>
<dbReference type="InterPro" id="IPR053924">
    <property type="entry name" value="RecX_HTH_2nd"/>
</dbReference>
<evidence type="ECO:0000256" key="1">
    <source>
        <dbReference type="ARBA" id="ARBA00004496"/>
    </source>
</evidence>
<dbReference type="InterPro" id="IPR036388">
    <property type="entry name" value="WH-like_DNA-bd_sf"/>
</dbReference>
<dbReference type="InterPro" id="IPR053926">
    <property type="entry name" value="RecX_HTH_1st"/>
</dbReference>
<evidence type="ECO:0000256" key="4">
    <source>
        <dbReference type="ARBA" id="ARBA00022490"/>
    </source>
</evidence>
<dbReference type="PANTHER" id="PTHR33602:SF1">
    <property type="entry name" value="REGULATORY PROTEIN RECX FAMILY PROTEIN"/>
    <property type="match status" value="1"/>
</dbReference>
<accession>A0A399F1M9</accession>
<dbReference type="Pfam" id="PF21982">
    <property type="entry name" value="RecX_HTH1"/>
    <property type="match status" value="1"/>
</dbReference>
<evidence type="ECO:0000259" key="6">
    <source>
        <dbReference type="Pfam" id="PF02631"/>
    </source>
</evidence>
<dbReference type="Proteomes" id="UP000265341">
    <property type="component" value="Unassembled WGS sequence"/>
</dbReference>
<comment type="similarity">
    <text evidence="2 5">Belongs to the RecX family.</text>
</comment>
<evidence type="ECO:0000256" key="3">
    <source>
        <dbReference type="ARBA" id="ARBA00018111"/>
    </source>
</evidence>
<keyword evidence="4 5" id="KW-0963">Cytoplasm</keyword>
<dbReference type="RefSeq" id="WP_119275495.1">
    <property type="nucleotide sequence ID" value="NZ_QWLA01000001.1"/>
</dbReference>
<sequence length="152" mass="17115">MPQESKAAHELFEYALRVLNMRPYTEFALRQKLARRGSAEAVAQVIERLKALGFLDDRKYAEGYARLYRGKWGAAKIRRSLETKGVPRDVVGEVLAALEPESDPLAEALALLGRYKSRHKGDKAKAIRFLANRGFSFAVALEAWARYETGES</sequence>
<gene>
    <name evidence="5 8" type="primary">recX</name>
    <name evidence="8" type="ORF">Mrose_00125</name>
</gene>
<dbReference type="OrthoDB" id="26279at2"/>
<keyword evidence="9" id="KW-1185">Reference proteome</keyword>
<dbReference type="Pfam" id="PF02631">
    <property type="entry name" value="RecX_HTH2"/>
    <property type="match status" value="1"/>
</dbReference>
<dbReference type="InterPro" id="IPR003783">
    <property type="entry name" value="Regulatory_RecX"/>
</dbReference>
<comment type="caution">
    <text evidence="8">The sequence shown here is derived from an EMBL/GenBank/DDBJ whole genome shotgun (WGS) entry which is preliminary data.</text>
</comment>
<evidence type="ECO:0000259" key="7">
    <source>
        <dbReference type="Pfam" id="PF21982"/>
    </source>
</evidence>
<dbReference type="EMBL" id="QWLA01000001">
    <property type="protein sequence ID" value="RIH89900.1"/>
    <property type="molecule type" value="Genomic_DNA"/>
</dbReference>
<comment type="function">
    <text evidence="5">Modulates RecA activity.</text>
</comment>
<dbReference type="HAMAP" id="MF_01114">
    <property type="entry name" value="RecX"/>
    <property type="match status" value="1"/>
</dbReference>
<dbReference type="GO" id="GO:0006282">
    <property type="term" value="P:regulation of DNA repair"/>
    <property type="evidence" value="ECO:0007669"/>
    <property type="project" value="UniProtKB-UniRule"/>
</dbReference>
<evidence type="ECO:0000313" key="9">
    <source>
        <dbReference type="Proteomes" id="UP000265341"/>
    </source>
</evidence>
<evidence type="ECO:0000313" key="8">
    <source>
        <dbReference type="EMBL" id="RIH89900.1"/>
    </source>
</evidence>
<dbReference type="Gene3D" id="1.10.10.10">
    <property type="entry name" value="Winged helix-like DNA-binding domain superfamily/Winged helix DNA-binding domain"/>
    <property type="match status" value="2"/>
</dbReference>
<dbReference type="PANTHER" id="PTHR33602">
    <property type="entry name" value="REGULATORY PROTEIN RECX FAMILY PROTEIN"/>
    <property type="match status" value="1"/>
</dbReference>
<feature type="domain" description="RecX first three-helical" evidence="7">
    <location>
        <begin position="12"/>
        <end position="49"/>
    </location>
</feature>
<reference evidence="8 9" key="1">
    <citation type="submission" date="2018-08" db="EMBL/GenBank/DDBJ databases">
        <title>Meiothermus roseus NBRC 110900 genome sequencing project.</title>
        <authorList>
            <person name="Da Costa M.S."/>
            <person name="Albuquerque L."/>
            <person name="Raposo P."/>
            <person name="Froufe H.J.C."/>
            <person name="Barroso C.S."/>
            <person name="Egas C."/>
        </authorList>
    </citation>
    <scope>NUCLEOTIDE SEQUENCE [LARGE SCALE GENOMIC DNA]</scope>
    <source>
        <strain evidence="8 9">NBRC 110900</strain>
    </source>
</reference>
<dbReference type="AlphaFoldDB" id="A0A399F1M9"/>
<dbReference type="GO" id="GO:0005737">
    <property type="term" value="C:cytoplasm"/>
    <property type="evidence" value="ECO:0007669"/>
    <property type="project" value="UniProtKB-SubCell"/>
</dbReference>
<name>A0A399F1M9_9DEIN</name>
<protein>
    <recommendedName>
        <fullName evidence="3 5">Regulatory protein RecX</fullName>
    </recommendedName>
</protein>
<evidence type="ECO:0000256" key="5">
    <source>
        <dbReference type="HAMAP-Rule" id="MF_01114"/>
    </source>
</evidence>
<comment type="subcellular location">
    <subcellularLocation>
        <location evidence="1 5">Cytoplasm</location>
    </subcellularLocation>
</comment>
<organism evidence="8 9">
    <name type="scientific">Calidithermus roseus</name>
    <dbReference type="NCBI Taxonomy" id="1644118"/>
    <lineage>
        <taxon>Bacteria</taxon>
        <taxon>Thermotogati</taxon>
        <taxon>Deinococcota</taxon>
        <taxon>Deinococci</taxon>
        <taxon>Thermales</taxon>
        <taxon>Thermaceae</taxon>
        <taxon>Calidithermus</taxon>
    </lineage>
</organism>
<feature type="domain" description="RecX second three-helical" evidence="6">
    <location>
        <begin position="56"/>
        <end position="95"/>
    </location>
</feature>
<evidence type="ECO:0000256" key="2">
    <source>
        <dbReference type="ARBA" id="ARBA00009695"/>
    </source>
</evidence>